<sequence>MLVVSTHALPKRNRNNNDEDVDNTAEATSRRSGGTKGCSPGPAGPPGLDGMPGAPGPAGGPGGPGPAGPAGAPGPRGDRGPAGPRGKIDNNILSQLYAIESKLFTLSKMAYPYYG</sequence>
<evidence type="ECO:0000313" key="2">
    <source>
        <dbReference type="EMBL" id="RUS69017.1"/>
    </source>
</evidence>
<reference evidence="2 3" key="1">
    <citation type="submission" date="2019-01" db="EMBL/GenBank/DDBJ databases">
        <title>A draft genome assembly of the solar-powered sea slug Elysia chlorotica.</title>
        <authorList>
            <person name="Cai H."/>
            <person name="Li Q."/>
            <person name="Fang X."/>
            <person name="Li J."/>
            <person name="Curtis N.E."/>
            <person name="Altenburger A."/>
            <person name="Shibata T."/>
            <person name="Feng M."/>
            <person name="Maeda T."/>
            <person name="Schwartz J.A."/>
            <person name="Shigenobu S."/>
            <person name="Lundholm N."/>
            <person name="Nishiyama T."/>
            <person name="Yang H."/>
            <person name="Hasebe M."/>
            <person name="Li S."/>
            <person name="Pierce S.K."/>
            <person name="Wang J."/>
        </authorList>
    </citation>
    <scope>NUCLEOTIDE SEQUENCE [LARGE SCALE GENOMIC DNA]</scope>
    <source>
        <strain evidence="2">EC2010</strain>
        <tissue evidence="2">Whole organism of an adult</tissue>
    </source>
</reference>
<evidence type="ECO:0000256" key="1">
    <source>
        <dbReference type="SAM" id="MobiDB-lite"/>
    </source>
</evidence>
<accession>A0A3S0Z483</accession>
<proteinExistence type="predicted"/>
<dbReference type="Pfam" id="PF01391">
    <property type="entry name" value="Collagen"/>
    <property type="match status" value="1"/>
</dbReference>
<dbReference type="AlphaFoldDB" id="A0A3S0Z483"/>
<name>A0A3S0Z483_ELYCH</name>
<gene>
    <name evidence="2" type="ORF">EGW08_023221</name>
</gene>
<feature type="region of interest" description="Disordered" evidence="1">
    <location>
        <begin position="1"/>
        <end position="89"/>
    </location>
</feature>
<evidence type="ECO:0000313" key="3">
    <source>
        <dbReference type="Proteomes" id="UP000271974"/>
    </source>
</evidence>
<feature type="compositionally biased region" description="Low complexity" evidence="1">
    <location>
        <begin position="69"/>
        <end position="85"/>
    </location>
</feature>
<comment type="caution">
    <text evidence="2">The sequence shown here is derived from an EMBL/GenBank/DDBJ whole genome shotgun (WGS) entry which is preliminary data.</text>
</comment>
<dbReference type="Proteomes" id="UP000271974">
    <property type="component" value="Unassembled WGS sequence"/>
</dbReference>
<dbReference type="EMBL" id="RQTK01001863">
    <property type="protein sequence ID" value="RUS69017.1"/>
    <property type="molecule type" value="Genomic_DNA"/>
</dbReference>
<dbReference type="InterPro" id="IPR008160">
    <property type="entry name" value="Collagen"/>
</dbReference>
<keyword evidence="3" id="KW-1185">Reference proteome</keyword>
<organism evidence="2 3">
    <name type="scientific">Elysia chlorotica</name>
    <name type="common">Eastern emerald elysia</name>
    <name type="synonym">Sea slug</name>
    <dbReference type="NCBI Taxonomy" id="188477"/>
    <lineage>
        <taxon>Eukaryota</taxon>
        <taxon>Metazoa</taxon>
        <taxon>Spiralia</taxon>
        <taxon>Lophotrochozoa</taxon>
        <taxon>Mollusca</taxon>
        <taxon>Gastropoda</taxon>
        <taxon>Heterobranchia</taxon>
        <taxon>Euthyneura</taxon>
        <taxon>Panpulmonata</taxon>
        <taxon>Sacoglossa</taxon>
        <taxon>Placobranchoidea</taxon>
        <taxon>Plakobranchidae</taxon>
        <taxon>Elysia</taxon>
    </lineage>
</organism>
<protein>
    <submittedName>
        <fullName evidence="2">Uncharacterized protein</fullName>
    </submittedName>
</protein>